<evidence type="ECO:0000256" key="1">
    <source>
        <dbReference type="SAM" id="Phobius"/>
    </source>
</evidence>
<evidence type="ECO:0000313" key="3">
    <source>
        <dbReference type="Proteomes" id="UP000664277"/>
    </source>
</evidence>
<dbReference type="InterPro" id="IPR025333">
    <property type="entry name" value="DUF4239"/>
</dbReference>
<dbReference type="Proteomes" id="UP000664277">
    <property type="component" value="Unassembled WGS sequence"/>
</dbReference>
<keyword evidence="1" id="KW-0472">Membrane</keyword>
<proteinExistence type="predicted"/>
<evidence type="ECO:0000313" key="2">
    <source>
        <dbReference type="EMBL" id="MBN8660585.1"/>
    </source>
</evidence>
<protein>
    <submittedName>
        <fullName evidence="2">DUF4239 domain-containing protein</fullName>
    </submittedName>
</protein>
<keyword evidence="1" id="KW-0812">Transmembrane</keyword>
<dbReference type="EMBL" id="JAFLCK010000011">
    <property type="protein sequence ID" value="MBN8660585.1"/>
    <property type="molecule type" value="Genomic_DNA"/>
</dbReference>
<accession>A0A8J7PKX4</accession>
<reference evidence="2" key="1">
    <citation type="submission" date="2021-02" db="EMBL/GenBank/DDBJ databases">
        <title>Genome-Resolved Metagenomics of a Microbial Community Performing Photosynthetic Biological Nutrient Removal.</title>
        <authorList>
            <person name="Mcdaniel E.A."/>
        </authorList>
    </citation>
    <scope>NUCLEOTIDE SEQUENCE</scope>
    <source>
        <strain evidence="2">UWPOB_OBS1</strain>
    </source>
</reference>
<feature type="transmembrane region" description="Helical" evidence="1">
    <location>
        <begin position="179"/>
        <end position="200"/>
    </location>
</feature>
<dbReference type="Pfam" id="PF14023">
    <property type="entry name" value="Bestrophin-like"/>
    <property type="match status" value="1"/>
</dbReference>
<comment type="caution">
    <text evidence="2">The sequence shown here is derived from an EMBL/GenBank/DDBJ whole genome shotgun (WGS) entry which is preliminary data.</text>
</comment>
<gene>
    <name evidence="2" type="ORF">J0M35_09500</name>
</gene>
<dbReference type="AlphaFoldDB" id="A0A8J7PKX4"/>
<name>A0A8J7PKX4_9BACT</name>
<sequence>MNSLAHALLLIVVFVSLALLGQVLVNRFVKREVLEVHHSAGEAMMGVVGTLFSVLLGFMVASAMDKYNDARMHDELEASNVASVFRVARGLSDIDRPRIRQLCREYVDDVINSEWPKMEQGVKINHGWETYQKLWEAVVATVPENDRQSNLQQGLIASMQSLGENRRARILLAQTGLQASLWLIVGFGAVITVLLSYVFASQFPKVQGFMTTLVATALALNIWLLSAYSHPYTGELRIRPNMFELLKENVLNVPDAPSRYLHDAK</sequence>
<keyword evidence="1" id="KW-1133">Transmembrane helix</keyword>
<feature type="transmembrane region" description="Helical" evidence="1">
    <location>
        <begin position="206"/>
        <end position="228"/>
    </location>
</feature>
<feature type="transmembrane region" description="Helical" evidence="1">
    <location>
        <begin position="44"/>
        <end position="64"/>
    </location>
</feature>
<organism evidence="2 3">
    <name type="scientific">Candidatus Obscuribacter phosphatis</name>
    <dbReference type="NCBI Taxonomy" id="1906157"/>
    <lineage>
        <taxon>Bacteria</taxon>
        <taxon>Bacillati</taxon>
        <taxon>Candidatus Melainabacteria</taxon>
        <taxon>Candidatus Obscuribacterales</taxon>
        <taxon>Candidatus Obscuribacteraceae</taxon>
        <taxon>Candidatus Obscuribacter</taxon>
    </lineage>
</organism>